<dbReference type="AlphaFoldDB" id="A0A6J7QNP3"/>
<protein>
    <submittedName>
        <fullName evidence="1">Unannotated protein</fullName>
    </submittedName>
</protein>
<evidence type="ECO:0000313" key="1">
    <source>
        <dbReference type="EMBL" id="CAB5019368.1"/>
    </source>
</evidence>
<dbReference type="EMBL" id="CAFBPD010000239">
    <property type="protein sequence ID" value="CAB5019368.1"/>
    <property type="molecule type" value="Genomic_DNA"/>
</dbReference>
<gene>
    <name evidence="1" type="ORF">UFOPK4061_01298</name>
</gene>
<sequence>MLLGHSCKLVGDHCSKDSVVIEDGGELVDLPLEGVRLLLELESRELREASQRHVEDVVGLRVAEVEDGHEPIARRSSVIRFANDLDNLIDVEDCDEQAFDEVQSILRLLTAVGAAAPDNVEPMAEEDVEHLQQAEGLRLAVDEGDRVDVHLVLEWRQLEQRLEDGLGVEAILDLDHEIEPGITVGEVDDIGDALELLAQDEVLDALGHLLRSDAHR</sequence>
<accession>A0A6J7QNP3</accession>
<reference evidence="1" key="1">
    <citation type="submission" date="2020-05" db="EMBL/GenBank/DDBJ databases">
        <authorList>
            <person name="Chiriac C."/>
            <person name="Salcher M."/>
            <person name="Ghai R."/>
            <person name="Kavagutti S V."/>
        </authorList>
    </citation>
    <scope>NUCLEOTIDE SEQUENCE</scope>
</reference>
<name>A0A6J7QNP3_9ZZZZ</name>
<organism evidence="1">
    <name type="scientific">freshwater metagenome</name>
    <dbReference type="NCBI Taxonomy" id="449393"/>
    <lineage>
        <taxon>unclassified sequences</taxon>
        <taxon>metagenomes</taxon>
        <taxon>ecological metagenomes</taxon>
    </lineage>
</organism>
<proteinExistence type="predicted"/>